<dbReference type="Proteomes" id="UP000239494">
    <property type="component" value="Unassembled WGS sequence"/>
</dbReference>
<name>A0A2T0SPF9_9PSEU</name>
<comment type="caution">
    <text evidence="2">The sequence shown here is derived from an EMBL/GenBank/DDBJ whole genome shotgun (WGS) entry which is preliminary data.</text>
</comment>
<organism evidence="2 3">
    <name type="scientific">Umezawaea tangerina</name>
    <dbReference type="NCBI Taxonomy" id="84725"/>
    <lineage>
        <taxon>Bacteria</taxon>
        <taxon>Bacillati</taxon>
        <taxon>Actinomycetota</taxon>
        <taxon>Actinomycetes</taxon>
        <taxon>Pseudonocardiales</taxon>
        <taxon>Pseudonocardiaceae</taxon>
        <taxon>Umezawaea</taxon>
    </lineage>
</organism>
<feature type="region of interest" description="Disordered" evidence="1">
    <location>
        <begin position="50"/>
        <end position="72"/>
    </location>
</feature>
<gene>
    <name evidence="2" type="ORF">CLV43_114204</name>
</gene>
<protein>
    <submittedName>
        <fullName evidence="2">Uncharacterized protein</fullName>
    </submittedName>
</protein>
<sequence>MPDRYGNPDDLDQHACNDGWIGSRDVDNPEPCLVCKPHLDPEVRRAELQRQIRGPEETPFDWSGRRPQQSSG</sequence>
<proteinExistence type="predicted"/>
<evidence type="ECO:0000313" key="2">
    <source>
        <dbReference type="EMBL" id="PRY35286.1"/>
    </source>
</evidence>
<dbReference type="EMBL" id="PVTF01000014">
    <property type="protein sequence ID" value="PRY35286.1"/>
    <property type="molecule type" value="Genomic_DNA"/>
</dbReference>
<evidence type="ECO:0000313" key="3">
    <source>
        <dbReference type="Proteomes" id="UP000239494"/>
    </source>
</evidence>
<evidence type="ECO:0000256" key="1">
    <source>
        <dbReference type="SAM" id="MobiDB-lite"/>
    </source>
</evidence>
<dbReference type="AlphaFoldDB" id="A0A2T0SPF9"/>
<accession>A0A2T0SPF9</accession>
<reference evidence="2 3" key="1">
    <citation type="submission" date="2018-03" db="EMBL/GenBank/DDBJ databases">
        <title>Genomic Encyclopedia of Archaeal and Bacterial Type Strains, Phase II (KMG-II): from individual species to whole genera.</title>
        <authorList>
            <person name="Goeker M."/>
        </authorList>
    </citation>
    <scope>NUCLEOTIDE SEQUENCE [LARGE SCALE GENOMIC DNA]</scope>
    <source>
        <strain evidence="2 3">DSM 44720</strain>
    </source>
</reference>
<keyword evidence="3" id="KW-1185">Reference proteome</keyword>